<evidence type="ECO:0000313" key="2">
    <source>
        <dbReference type="EMBL" id="MCP8898793.1"/>
    </source>
</evidence>
<organism evidence="2 3">
    <name type="scientific">Gilvimarinus xylanilyticus</name>
    <dbReference type="NCBI Taxonomy" id="2944139"/>
    <lineage>
        <taxon>Bacteria</taxon>
        <taxon>Pseudomonadati</taxon>
        <taxon>Pseudomonadota</taxon>
        <taxon>Gammaproteobacteria</taxon>
        <taxon>Cellvibrionales</taxon>
        <taxon>Cellvibrionaceae</taxon>
        <taxon>Gilvimarinus</taxon>
    </lineage>
</organism>
<accession>A0A9X2I178</accession>
<dbReference type="Proteomes" id="UP001139319">
    <property type="component" value="Unassembled WGS sequence"/>
</dbReference>
<evidence type="ECO:0000313" key="3">
    <source>
        <dbReference type="Proteomes" id="UP001139319"/>
    </source>
</evidence>
<name>A0A9X2I178_9GAMM</name>
<feature type="domain" description="PilZ" evidence="1">
    <location>
        <begin position="96"/>
        <end position="172"/>
    </location>
</feature>
<evidence type="ECO:0000259" key="1">
    <source>
        <dbReference type="Pfam" id="PF07238"/>
    </source>
</evidence>
<dbReference type="AlphaFoldDB" id="A0A9X2I178"/>
<comment type="caution">
    <text evidence="2">The sequence shown here is derived from an EMBL/GenBank/DDBJ whole genome shotgun (WGS) entry which is preliminary data.</text>
</comment>
<dbReference type="RefSeq" id="WP_253967062.1">
    <property type="nucleotide sequence ID" value="NZ_JAMFTH010000001.1"/>
</dbReference>
<dbReference type="EMBL" id="JAMFTH010000001">
    <property type="protein sequence ID" value="MCP8898793.1"/>
    <property type="molecule type" value="Genomic_DNA"/>
</dbReference>
<sequence length="185" mass="20476">MDERREFFRIDVKARIDLATLDSAPTGRQDPSQHFAQSNVLHTLAELKKLDADAMQAQQQVKDSDRALGEYLNILSRKVDILALYCLSSSAEALGEPQIITISEGGIDFNAPHSVSSGSYIALMPVFTSPPMAIALYAQVVRCEPDPTNGFTIAAEFHYQNSAQRQQISQQIMRSQMESIRSSKA</sequence>
<reference evidence="2" key="2">
    <citation type="submission" date="2023-01" db="EMBL/GenBank/DDBJ databases">
        <title>Gilvimarinus xylanilyticus HB14 isolated from Caulerpa lentillifera aquaculture base in Hainan, China.</title>
        <authorList>
            <person name="Zhang Y.-J."/>
        </authorList>
    </citation>
    <scope>NUCLEOTIDE SEQUENCE</scope>
    <source>
        <strain evidence="2">HB14</strain>
    </source>
</reference>
<protein>
    <submittedName>
        <fullName evidence="2">PilZ domain-containing protein</fullName>
    </submittedName>
</protein>
<dbReference type="InterPro" id="IPR009875">
    <property type="entry name" value="PilZ_domain"/>
</dbReference>
<dbReference type="Pfam" id="PF07238">
    <property type="entry name" value="PilZ"/>
    <property type="match status" value="1"/>
</dbReference>
<keyword evidence="3" id="KW-1185">Reference proteome</keyword>
<proteinExistence type="predicted"/>
<reference evidence="2" key="1">
    <citation type="submission" date="2022-05" db="EMBL/GenBank/DDBJ databases">
        <authorList>
            <person name="Sun H.-N."/>
        </authorList>
    </citation>
    <scope>NUCLEOTIDE SEQUENCE</scope>
    <source>
        <strain evidence="2">HB14</strain>
    </source>
</reference>
<dbReference type="GO" id="GO:0035438">
    <property type="term" value="F:cyclic-di-GMP binding"/>
    <property type="evidence" value="ECO:0007669"/>
    <property type="project" value="InterPro"/>
</dbReference>
<gene>
    <name evidence="2" type="ORF">M6D89_05715</name>
</gene>